<evidence type="ECO:0000313" key="2">
    <source>
        <dbReference type="Proteomes" id="UP000217790"/>
    </source>
</evidence>
<organism evidence="1 2">
    <name type="scientific">Armillaria gallica</name>
    <name type="common">Bulbous honey fungus</name>
    <name type="synonym">Armillaria bulbosa</name>
    <dbReference type="NCBI Taxonomy" id="47427"/>
    <lineage>
        <taxon>Eukaryota</taxon>
        <taxon>Fungi</taxon>
        <taxon>Dikarya</taxon>
        <taxon>Basidiomycota</taxon>
        <taxon>Agaricomycotina</taxon>
        <taxon>Agaricomycetes</taxon>
        <taxon>Agaricomycetidae</taxon>
        <taxon>Agaricales</taxon>
        <taxon>Marasmiineae</taxon>
        <taxon>Physalacriaceae</taxon>
        <taxon>Armillaria</taxon>
    </lineage>
</organism>
<dbReference type="InParanoid" id="A0A2H3DG03"/>
<reference evidence="2" key="1">
    <citation type="journal article" date="2017" name="Nat. Ecol. Evol.">
        <title>Genome expansion and lineage-specific genetic innovations in the forest pathogenic fungi Armillaria.</title>
        <authorList>
            <person name="Sipos G."/>
            <person name="Prasanna A.N."/>
            <person name="Walter M.C."/>
            <person name="O'Connor E."/>
            <person name="Balint B."/>
            <person name="Krizsan K."/>
            <person name="Kiss B."/>
            <person name="Hess J."/>
            <person name="Varga T."/>
            <person name="Slot J."/>
            <person name="Riley R."/>
            <person name="Boka B."/>
            <person name="Rigling D."/>
            <person name="Barry K."/>
            <person name="Lee J."/>
            <person name="Mihaltcheva S."/>
            <person name="LaButti K."/>
            <person name="Lipzen A."/>
            <person name="Waldron R."/>
            <person name="Moloney N.M."/>
            <person name="Sperisen C."/>
            <person name="Kredics L."/>
            <person name="Vagvoelgyi C."/>
            <person name="Patrignani A."/>
            <person name="Fitzpatrick D."/>
            <person name="Nagy I."/>
            <person name="Doyle S."/>
            <person name="Anderson J.B."/>
            <person name="Grigoriev I.V."/>
            <person name="Gueldener U."/>
            <person name="Muensterkoetter M."/>
            <person name="Nagy L.G."/>
        </authorList>
    </citation>
    <scope>NUCLEOTIDE SEQUENCE [LARGE SCALE GENOMIC DNA]</scope>
    <source>
        <strain evidence="2">Ar21-2</strain>
    </source>
</reference>
<protein>
    <submittedName>
        <fullName evidence="1">Uncharacterized protein</fullName>
    </submittedName>
</protein>
<dbReference type="EMBL" id="KZ293684">
    <property type="protein sequence ID" value="PBK86386.1"/>
    <property type="molecule type" value="Genomic_DNA"/>
</dbReference>
<accession>A0A2H3DG03</accession>
<name>A0A2H3DG03_ARMGA</name>
<proteinExistence type="predicted"/>
<sequence length="101" mass="10562">MTVFRSFSSQDLEVQDANIQDFIISVVIKVTSIIGGIIITETAAPGSPTMAIDQVAVVMLVIGRAISIGGVIGGVTSVVSKGALCHWTLVTGPEVNVEEEY</sequence>
<dbReference type="AlphaFoldDB" id="A0A2H3DG03"/>
<evidence type="ECO:0000313" key="1">
    <source>
        <dbReference type="EMBL" id="PBK86386.1"/>
    </source>
</evidence>
<gene>
    <name evidence="1" type="ORF">ARMGADRAFT_1086567</name>
</gene>
<dbReference type="Proteomes" id="UP000217790">
    <property type="component" value="Unassembled WGS sequence"/>
</dbReference>
<keyword evidence="2" id="KW-1185">Reference proteome</keyword>